<dbReference type="InterPro" id="IPR002937">
    <property type="entry name" value="Amino_oxidase"/>
</dbReference>
<dbReference type="Proteomes" id="UP000324269">
    <property type="component" value="Unassembled WGS sequence"/>
</dbReference>
<gene>
    <name evidence="2" type="ORF">FZC85_21050</name>
</gene>
<dbReference type="InterPro" id="IPR036188">
    <property type="entry name" value="FAD/NAD-bd_sf"/>
</dbReference>
<dbReference type="GO" id="GO:0016116">
    <property type="term" value="P:carotenoid metabolic process"/>
    <property type="evidence" value="ECO:0007669"/>
    <property type="project" value="InterPro"/>
</dbReference>
<name>A0A5D4TWE5_9BACI</name>
<dbReference type="PANTHER" id="PTHR46313">
    <property type="match status" value="1"/>
</dbReference>
<dbReference type="OrthoDB" id="9789960at2"/>
<evidence type="ECO:0000259" key="1">
    <source>
        <dbReference type="Pfam" id="PF01593"/>
    </source>
</evidence>
<reference evidence="2 3" key="1">
    <citation type="submission" date="2019-08" db="EMBL/GenBank/DDBJ databases">
        <title>Bacillus genomes from the desert of Cuatro Cienegas, Coahuila.</title>
        <authorList>
            <person name="Olmedo-Alvarez G."/>
        </authorList>
    </citation>
    <scope>NUCLEOTIDE SEQUENCE [LARGE SCALE GENOMIC DNA]</scope>
    <source>
        <strain evidence="2 3">CH87b_3T</strain>
    </source>
</reference>
<dbReference type="InterPro" id="IPR045892">
    <property type="entry name" value="CrtISO-like"/>
</dbReference>
<dbReference type="RefSeq" id="WP_148971061.1">
    <property type="nucleotide sequence ID" value="NZ_JBNIKW010000012.1"/>
</dbReference>
<dbReference type="AlphaFoldDB" id="A0A5D4TWE5"/>
<accession>A0A5D4TWE5</accession>
<dbReference type="EMBL" id="VTEZ01000010">
    <property type="protein sequence ID" value="TYS79549.1"/>
    <property type="molecule type" value="Genomic_DNA"/>
</dbReference>
<protein>
    <submittedName>
        <fullName evidence="2">NAD(P)-binding protein</fullName>
    </submittedName>
</protein>
<dbReference type="Gene3D" id="3.50.50.60">
    <property type="entry name" value="FAD/NAD(P)-binding domain"/>
    <property type="match status" value="1"/>
</dbReference>
<sequence>MGNSVVIIGGGIGGLTAASLLGSADYNVQILEASREWGGCAGKFQRGKALFPVGATLGMGFEKGGIHQRIFDYLGIEPPVSFMLDEVMDIHLPDKTLIFYRNRETHVNQLKKAYPEVSSKLSAFYEEVYRIAGEIRKLMVALPILPPKTLKDWVELTMSLHPRTLTLIPSFQKTMLDLLEKHGIHQHSSFKHFIDGQLIDSMQVTSDQCSLLLGCLGLDIYHEGAFYLDGGLFEIAHSLVGFSESIGVKATLGRKVVCIDRDHSGQEWIILDHRGNEYRANHVVCNVPVQSLKNLLPPQYTPKLDTYLKAKEDEAIWGTMSLYMLLKEESLPESYPLFSQICASPNGNMTEGDHLFLSLSHPNDRKRAPKGFRTLTVSTHTKLEEWKTKEKYDSYKENLKEKLINSIESVIPTIRDSIVDIYPGAPKAWERFTGRPGGIVGGFPQSNDHALFKSLSHRTPLKNIWVCGDSVFPGAGTIGVSVSAYHVFHSITGRKLQR</sequence>
<feature type="domain" description="Amine oxidase" evidence="1">
    <location>
        <begin position="12"/>
        <end position="473"/>
    </location>
</feature>
<dbReference type="GO" id="GO:0016491">
    <property type="term" value="F:oxidoreductase activity"/>
    <property type="evidence" value="ECO:0007669"/>
    <property type="project" value="InterPro"/>
</dbReference>
<evidence type="ECO:0000313" key="2">
    <source>
        <dbReference type="EMBL" id="TYS79549.1"/>
    </source>
</evidence>
<proteinExistence type="predicted"/>
<dbReference type="PANTHER" id="PTHR46313:SF3">
    <property type="entry name" value="PROLYCOPENE ISOMERASE, CHLOROPLASTIC"/>
    <property type="match status" value="1"/>
</dbReference>
<dbReference type="Pfam" id="PF01593">
    <property type="entry name" value="Amino_oxidase"/>
    <property type="match status" value="1"/>
</dbReference>
<evidence type="ECO:0000313" key="3">
    <source>
        <dbReference type="Proteomes" id="UP000324269"/>
    </source>
</evidence>
<comment type="caution">
    <text evidence="2">The sequence shown here is derived from an EMBL/GenBank/DDBJ whole genome shotgun (WGS) entry which is preliminary data.</text>
</comment>
<dbReference type="SUPFAM" id="SSF51905">
    <property type="entry name" value="FAD/NAD(P)-binding domain"/>
    <property type="match status" value="1"/>
</dbReference>
<organism evidence="2 3">
    <name type="scientific">Rossellomorea aquimaris</name>
    <dbReference type="NCBI Taxonomy" id="189382"/>
    <lineage>
        <taxon>Bacteria</taxon>
        <taxon>Bacillati</taxon>
        <taxon>Bacillota</taxon>
        <taxon>Bacilli</taxon>
        <taxon>Bacillales</taxon>
        <taxon>Bacillaceae</taxon>
        <taxon>Rossellomorea</taxon>
    </lineage>
</organism>